<dbReference type="InterPro" id="IPR009081">
    <property type="entry name" value="PP-bd_ACP"/>
</dbReference>
<dbReference type="InterPro" id="IPR036736">
    <property type="entry name" value="ACP-like_sf"/>
</dbReference>
<feature type="domain" description="Carrier" evidence="1">
    <location>
        <begin position="2"/>
        <end position="82"/>
    </location>
</feature>
<evidence type="ECO:0000259" key="1">
    <source>
        <dbReference type="PROSITE" id="PS50075"/>
    </source>
</evidence>
<dbReference type="Pfam" id="PF00550">
    <property type="entry name" value="PP-binding"/>
    <property type="match status" value="1"/>
</dbReference>
<sequence>MENTPDQVRAILQRELGNIAPEADLDTLAPTVDLREELDIDSFDFVRYIAAVSEALDVDVPEQDYMQFSTLQGAQNYLLNLP</sequence>
<comment type="caution">
    <text evidence="2">The sequence shown here is derived from an EMBL/GenBank/DDBJ whole genome shotgun (WGS) entry which is preliminary data.</text>
</comment>
<name>A0ABQ1K7W9_9GAMM</name>
<gene>
    <name evidence="2" type="ORF">GCM10011352_16610</name>
</gene>
<dbReference type="Proteomes" id="UP000629025">
    <property type="component" value="Unassembled WGS sequence"/>
</dbReference>
<reference evidence="3" key="1">
    <citation type="journal article" date="2019" name="Int. J. Syst. Evol. Microbiol.">
        <title>The Global Catalogue of Microorganisms (GCM) 10K type strain sequencing project: providing services to taxonomists for standard genome sequencing and annotation.</title>
        <authorList>
            <consortium name="The Broad Institute Genomics Platform"/>
            <consortium name="The Broad Institute Genome Sequencing Center for Infectious Disease"/>
            <person name="Wu L."/>
            <person name="Ma J."/>
        </authorList>
    </citation>
    <scope>NUCLEOTIDE SEQUENCE [LARGE SCALE GENOMIC DNA]</scope>
    <source>
        <strain evidence="3">CGMCC 1.15341</strain>
    </source>
</reference>
<organism evidence="2 3">
    <name type="scientific">Marinobacterium zhoushanense</name>
    <dbReference type="NCBI Taxonomy" id="1679163"/>
    <lineage>
        <taxon>Bacteria</taxon>
        <taxon>Pseudomonadati</taxon>
        <taxon>Pseudomonadota</taxon>
        <taxon>Gammaproteobacteria</taxon>
        <taxon>Oceanospirillales</taxon>
        <taxon>Oceanospirillaceae</taxon>
        <taxon>Marinobacterium</taxon>
    </lineage>
</organism>
<accession>A0ABQ1K7W9</accession>
<dbReference type="Gene3D" id="1.10.1200.10">
    <property type="entry name" value="ACP-like"/>
    <property type="match status" value="1"/>
</dbReference>
<dbReference type="PROSITE" id="PS50075">
    <property type="entry name" value="CARRIER"/>
    <property type="match status" value="1"/>
</dbReference>
<keyword evidence="3" id="KW-1185">Reference proteome</keyword>
<dbReference type="SUPFAM" id="SSF47336">
    <property type="entry name" value="ACP-like"/>
    <property type="match status" value="1"/>
</dbReference>
<proteinExistence type="predicted"/>
<protein>
    <recommendedName>
        <fullName evidence="1">Carrier domain-containing protein</fullName>
    </recommendedName>
</protein>
<dbReference type="EMBL" id="BMIJ01000003">
    <property type="protein sequence ID" value="GGB91253.1"/>
    <property type="molecule type" value="Genomic_DNA"/>
</dbReference>
<evidence type="ECO:0000313" key="2">
    <source>
        <dbReference type="EMBL" id="GGB91253.1"/>
    </source>
</evidence>
<evidence type="ECO:0000313" key="3">
    <source>
        <dbReference type="Proteomes" id="UP000629025"/>
    </source>
</evidence>
<dbReference type="RefSeq" id="WP_188747728.1">
    <property type="nucleotide sequence ID" value="NZ_BMIJ01000003.1"/>
</dbReference>